<organism evidence="19 20">
    <name type="scientific">Parachlamydia acanthamoebae (strain UV7)</name>
    <dbReference type="NCBI Taxonomy" id="765952"/>
    <lineage>
        <taxon>Bacteria</taxon>
        <taxon>Pseudomonadati</taxon>
        <taxon>Chlamydiota</taxon>
        <taxon>Chlamydiia</taxon>
        <taxon>Parachlamydiales</taxon>
        <taxon>Parachlamydiaceae</taxon>
        <taxon>Parachlamydia</taxon>
    </lineage>
</organism>
<dbReference type="Pfam" id="PF00580">
    <property type="entry name" value="UvrD-helicase"/>
    <property type="match status" value="1"/>
</dbReference>
<dbReference type="SUPFAM" id="SSF52980">
    <property type="entry name" value="Restriction endonuclease-like"/>
    <property type="match status" value="1"/>
</dbReference>
<name>F8KUX6_PARAV</name>
<dbReference type="STRING" id="765952.PUV_00910"/>
<dbReference type="Gene3D" id="3.40.50.300">
    <property type="entry name" value="P-loop containing nucleotide triphosphate hydrolases"/>
    <property type="match status" value="2"/>
</dbReference>
<evidence type="ECO:0000256" key="9">
    <source>
        <dbReference type="ARBA" id="ARBA00022842"/>
    </source>
</evidence>
<feature type="domain" description="UvrD-like helicase ATP-binding" evidence="17">
    <location>
        <begin position="1"/>
        <end position="462"/>
    </location>
</feature>
<feature type="binding site" evidence="16">
    <location>
        <begin position="19"/>
        <end position="26"/>
    </location>
    <ligand>
        <name>ATP</name>
        <dbReference type="ChEBI" id="CHEBI:30616"/>
    </ligand>
</feature>
<keyword evidence="20" id="KW-1185">Reference proteome</keyword>
<evidence type="ECO:0000256" key="3">
    <source>
        <dbReference type="ARBA" id="ARBA00022741"/>
    </source>
</evidence>
<comment type="subunit">
    <text evidence="15">Heterotrimer of RecB, RecC and RecD. All subunits contribute to DNA-binding. Interacts with RecA.</text>
</comment>
<evidence type="ECO:0000256" key="7">
    <source>
        <dbReference type="ARBA" id="ARBA00022839"/>
    </source>
</evidence>
<evidence type="ECO:0000256" key="13">
    <source>
        <dbReference type="ARBA" id="ARBA00034617"/>
    </source>
</evidence>
<feature type="domain" description="UvrD-like helicase C-terminal" evidence="18">
    <location>
        <begin position="493"/>
        <end position="753"/>
    </location>
</feature>
<dbReference type="PANTHER" id="PTHR11070">
    <property type="entry name" value="UVRD / RECB / PCRA DNA HELICASE FAMILY MEMBER"/>
    <property type="match status" value="1"/>
</dbReference>
<dbReference type="GO" id="GO:0000724">
    <property type="term" value="P:double-strand break repair via homologous recombination"/>
    <property type="evidence" value="ECO:0007669"/>
    <property type="project" value="UniProtKB-UniRule"/>
</dbReference>
<evidence type="ECO:0000256" key="12">
    <source>
        <dbReference type="ARBA" id="ARBA00023235"/>
    </source>
</evidence>
<dbReference type="PROSITE" id="PS51217">
    <property type="entry name" value="UVRD_HELICASE_CTER"/>
    <property type="match status" value="1"/>
</dbReference>
<dbReference type="GO" id="GO:0005829">
    <property type="term" value="C:cytosol"/>
    <property type="evidence" value="ECO:0007669"/>
    <property type="project" value="TreeGrafter"/>
</dbReference>
<dbReference type="GO" id="GO:0043138">
    <property type="term" value="F:3'-5' DNA helicase activity"/>
    <property type="evidence" value="ECO:0007669"/>
    <property type="project" value="UniProtKB-UniRule"/>
</dbReference>
<evidence type="ECO:0000313" key="20">
    <source>
        <dbReference type="Proteomes" id="UP000000495"/>
    </source>
</evidence>
<dbReference type="AlphaFoldDB" id="F8KUX6"/>
<evidence type="ECO:0000313" key="19">
    <source>
        <dbReference type="EMBL" id="CCB85041.1"/>
    </source>
</evidence>
<keyword evidence="2 15" id="KW-0479">Metal-binding</keyword>
<keyword evidence="6 15" id="KW-0347">Helicase</keyword>
<dbReference type="eggNOG" id="COG1074">
    <property type="taxonomic scope" value="Bacteria"/>
</dbReference>
<comment type="cofactor">
    <cofactor evidence="15">
        <name>Mg(2+)</name>
        <dbReference type="ChEBI" id="CHEBI:18420"/>
    </cofactor>
    <text evidence="15">Binds 1 Mg(2+) ion per subunit.</text>
</comment>
<evidence type="ECO:0000256" key="1">
    <source>
        <dbReference type="ARBA" id="ARBA00022722"/>
    </source>
</evidence>
<evidence type="ECO:0000259" key="18">
    <source>
        <dbReference type="PROSITE" id="PS51217"/>
    </source>
</evidence>
<keyword evidence="1 15" id="KW-0540">Nuclease</keyword>
<dbReference type="InterPro" id="IPR014016">
    <property type="entry name" value="UvrD-like_ATP-bd"/>
</dbReference>
<dbReference type="InterPro" id="IPR011335">
    <property type="entry name" value="Restrct_endonuc-II-like"/>
</dbReference>
<keyword evidence="8 15" id="KW-0067">ATP-binding</keyword>
<dbReference type="GO" id="GO:0005524">
    <property type="term" value="F:ATP binding"/>
    <property type="evidence" value="ECO:0007669"/>
    <property type="project" value="UniProtKB-UniRule"/>
</dbReference>
<dbReference type="PROSITE" id="PS51198">
    <property type="entry name" value="UVRD_HELICASE_ATP_BIND"/>
    <property type="match status" value="1"/>
</dbReference>
<comment type="catalytic activity">
    <reaction evidence="13 15">
        <text>Couples ATP hydrolysis with the unwinding of duplex DNA by translocating in the 3'-5' direction.</text>
        <dbReference type="EC" id="5.6.2.4"/>
    </reaction>
</comment>
<dbReference type="Proteomes" id="UP000000495">
    <property type="component" value="Chromosome"/>
</dbReference>
<dbReference type="GO" id="GO:0003677">
    <property type="term" value="F:DNA binding"/>
    <property type="evidence" value="ECO:0007669"/>
    <property type="project" value="UniProtKB-UniRule"/>
</dbReference>
<comment type="similarity">
    <text evidence="15">Belongs to the helicase family. UvrD subfamily.</text>
</comment>
<dbReference type="Gene3D" id="1.10.3170.10">
    <property type="entry name" value="Recbcd, chain B, domain 2"/>
    <property type="match status" value="1"/>
</dbReference>
<dbReference type="InterPro" id="IPR000212">
    <property type="entry name" value="DNA_helicase_UvrD/REP"/>
</dbReference>
<keyword evidence="4 15" id="KW-0227">DNA damage</keyword>
<evidence type="ECO:0000256" key="14">
    <source>
        <dbReference type="ARBA" id="ARBA00048988"/>
    </source>
</evidence>
<evidence type="ECO:0000256" key="4">
    <source>
        <dbReference type="ARBA" id="ARBA00022763"/>
    </source>
</evidence>
<feature type="region of interest" description="Nuclease activity, interacts with RecD and RecA" evidence="15">
    <location>
        <begin position="920"/>
        <end position="1167"/>
    </location>
</feature>
<keyword evidence="3 15" id="KW-0547">Nucleotide-binding</keyword>
<evidence type="ECO:0000256" key="6">
    <source>
        <dbReference type="ARBA" id="ARBA00022806"/>
    </source>
</evidence>
<keyword evidence="11 15" id="KW-0234">DNA repair</keyword>
<dbReference type="SUPFAM" id="SSF52540">
    <property type="entry name" value="P-loop containing nucleoside triphosphate hydrolases"/>
    <property type="match status" value="1"/>
</dbReference>
<feature type="binding site" evidence="15">
    <location>
        <position position="1080"/>
    </location>
    <ligand>
        <name>Mg(2+)</name>
        <dbReference type="ChEBI" id="CHEBI:18420"/>
    </ligand>
</feature>
<dbReference type="GO" id="GO:0009338">
    <property type="term" value="C:exodeoxyribonuclease V complex"/>
    <property type="evidence" value="ECO:0007669"/>
    <property type="project" value="TreeGrafter"/>
</dbReference>
<comment type="function">
    <text evidence="15">A helicase/nuclease that prepares dsDNA breaks (DSB) for recombinational DNA repair. Binds to DSBs and unwinds DNA via a highly rapid and processive ATP-dependent bidirectional helicase activity. Unwinds dsDNA until it encounters a Chi (crossover hotspot instigator) sequence from the 3' direction. Cuts ssDNA a few nucleotides 3' to the Chi site. The properties and activities of the enzyme are changed at Chi. The Chi-altered holoenzyme produces a long 3'-ssDNA overhang and facilitates RecA-binding to the ssDNA for homologous DNA recombination and repair. Holoenzyme degrades any linearized DNA that is unable to undergo homologous recombination. In the holoenzyme this subunit contributes ATPase, 3'-5' helicase, exonuclease activity and loads RecA onto ssDNA.</text>
</comment>
<evidence type="ECO:0000256" key="11">
    <source>
        <dbReference type="ARBA" id="ARBA00023204"/>
    </source>
</evidence>
<feature type="active site" description="For nuclease activity" evidence="15">
    <location>
        <position position="1080"/>
    </location>
</feature>
<reference evidence="19 20" key="2">
    <citation type="journal article" date="2011" name="Mol. Biol. Evol.">
        <title>Unity in variety--the pan-genome of the Chlamydiae.</title>
        <authorList>
            <person name="Collingro A."/>
            <person name="Tischler P."/>
            <person name="Weinmaier T."/>
            <person name="Penz T."/>
            <person name="Heinz E."/>
            <person name="Brunham R.C."/>
            <person name="Read T.D."/>
            <person name="Bavoil P.M."/>
            <person name="Sachse K."/>
            <person name="Kahane S."/>
            <person name="Friedman M.G."/>
            <person name="Rattei T."/>
            <person name="Myers G.S."/>
            <person name="Horn M."/>
        </authorList>
    </citation>
    <scope>NUCLEOTIDE SEQUENCE [LARGE SCALE GENOMIC DNA]</scope>
    <source>
        <strain evidence="20">UV7</strain>
    </source>
</reference>
<dbReference type="InterPro" id="IPR004586">
    <property type="entry name" value="RecB"/>
</dbReference>
<evidence type="ECO:0000259" key="17">
    <source>
        <dbReference type="PROSITE" id="PS51198"/>
    </source>
</evidence>
<sequence>MFDVLNRQVNIHHHHVLEASAGTGKTFSIENIIVRLLLENPPVTIQEILVVTFTRAATHDLKVRIRENIEKALSFLQGLLLSPHYCYQEAPDYLKAIQGRDPEEIKEIKKRLEHALFEYDQAQIFTIHSFCLRTLKTHFFEGDLALHTLTEKESLSQAEILKVIRNFFRTELKPTIYGPTHFQLLLKQYEQSIEKLETALVKVMTQGIPLAPSPSFEEQYALFKNAMLLLKDRGFSSHSILTDFHTLIPLYKGLTDRQKRIKAETLSKVQLFASLFDQEEWSLQDYESVIEDQLFLVKALDPSALTQKALSAPPPILILPNMLSLFKRHLEPLVNPLSTFAKLAYDCQKFLKHYQQQEEKFRFDDLLHNMLQALQDPTFTENIRNQYRAALIDEFQDTDPIQWKIFESLFLHEAYSGYLYLVGDPKQSIYAFRQADIYTYLSAAQAIGEDYRVSLTTNYRSHPSLVQGLNVLFAQENAPDFIHLPKWQKTLNYQHVQAADKTFDKTLTDEMGSIHFILSDQEKPSLDSLEEKVYFPFIAQEIQKLCHQNTFEYQDFAVLVADRYQAQRMSDYFKTLNIPSLTQRNANLADSPAVQCWQEILHGILHARQSSALKIALGGKIFGWNHEDILRLEDPFFYEKTLAEIYFLRKKLLSEGFIAFYDALMHHQLFQDSHTLIEKILHQESGADFLDELCQIAELLIQKQNETHCPPEGLIAFLDEFPILKLNDDERLYKQVDTHRKAVQILSLHSSKGLEFEIVFVLGLTKKNQAPSPLIPQSQEGSQSILQMVYDLQDPAYIDYCQELDAEKMRQLYVAFTRAKYRLYVAALSPYEKQTAYGCASPIELFLAKLGQPSCTYAQLYERIHANSTESLISFIDALDNSISITYTIESQVTPPCYEMNTTPSPILLPPPTIHISGEMLAISSFSQISKQMDQITPVWTESPPHHFDASTKNLHTLPAGNITGLLLHEILEKFPFEKANDMQNPSEMRSWITPYVQNTEFQDWDQVLAEMLFNTLKTPLPFKDATFALQDVQETKIFKEVEFLYPCEKGLLDLHIPEGFLKGVIDLMFEHAGKFYMIDWKSNWLGPNLQAYSTTSLQQSMHQHHYHLQSAIYVESLKRYLKLFNQFDFKANFGGIYYLFLRGLDIEEGQLFGFYALPEGKFLCTN</sequence>
<dbReference type="HAMAP" id="MF_01485">
    <property type="entry name" value="RecB"/>
    <property type="match status" value="1"/>
</dbReference>
<evidence type="ECO:0000256" key="16">
    <source>
        <dbReference type="PROSITE-ProRule" id="PRU00560"/>
    </source>
</evidence>
<dbReference type="HOGENOM" id="CLU_001114_6_3_0"/>
<dbReference type="GO" id="GO:0000287">
    <property type="term" value="F:magnesium ion binding"/>
    <property type="evidence" value="ECO:0007669"/>
    <property type="project" value="UniProtKB-UniRule"/>
</dbReference>
<dbReference type="CDD" id="cd22352">
    <property type="entry name" value="RecB_C-like"/>
    <property type="match status" value="1"/>
</dbReference>
<dbReference type="EC" id="5.6.2.4" evidence="15"/>
<evidence type="ECO:0000256" key="2">
    <source>
        <dbReference type="ARBA" id="ARBA00022723"/>
    </source>
</evidence>
<comment type="domain">
    <text evidence="15">The C-terminal domain has nuclease activity and interacts with RecD. It interacts with RecA, facilitating its loading onto ssDNA.</text>
</comment>
<dbReference type="RefSeq" id="WP_013924127.1">
    <property type="nucleotide sequence ID" value="NC_015702.1"/>
</dbReference>
<dbReference type="InterPro" id="IPR027417">
    <property type="entry name" value="P-loop_NTPase"/>
</dbReference>
<keyword evidence="9 15" id="KW-0460">Magnesium</keyword>
<proteinExistence type="inferred from homology"/>
<keyword evidence="12 15" id="KW-0413">Isomerase</keyword>
<dbReference type="InterPro" id="IPR014017">
    <property type="entry name" value="DNA_helicase_UvrD-like_C"/>
</dbReference>
<keyword evidence="5 15" id="KW-0378">Hydrolase</keyword>
<dbReference type="Pfam" id="PF13361">
    <property type="entry name" value="UvrD_C"/>
    <property type="match status" value="2"/>
</dbReference>
<comment type="miscellaneous">
    <text evidence="15">In the RecBCD complex, RecB has a slow 3'-5' helicase, an exonuclease activity and loads RecA onto ssDNA, RecD has a fast 5'-3' helicase activity, while RecC stimulates the ATPase and processivity of the RecB helicase and contributes to recognition of the Chi site.</text>
</comment>
<evidence type="ECO:0000256" key="5">
    <source>
        <dbReference type="ARBA" id="ARBA00022801"/>
    </source>
</evidence>
<feature type="region of interest" description="DNA-binding and helicase activity, interacts with RecC" evidence="15">
    <location>
        <begin position="1"/>
        <end position="890"/>
    </location>
</feature>
<comment type="domain">
    <text evidence="15">The N-terminal DNA-binding domain is a ssDNA-dependent ATPase and has ATP-dependent 3'-5' helicase function. This domain interacts with RecC.</text>
</comment>
<feature type="binding site" evidence="15">
    <location>
        <position position="969"/>
    </location>
    <ligand>
        <name>Mg(2+)</name>
        <dbReference type="ChEBI" id="CHEBI:18420"/>
    </ligand>
</feature>
<dbReference type="PANTHER" id="PTHR11070:SF23">
    <property type="entry name" value="RECBCD ENZYME SUBUNIT RECB"/>
    <property type="match status" value="1"/>
</dbReference>
<comment type="catalytic activity">
    <reaction evidence="15">
        <text>Exonucleolytic cleavage (in the presence of ATP) in either 5'- to 3'- or 3'- to 5'-direction to yield 5'-phosphooligonucleotides.</text>
        <dbReference type="EC" id="3.1.11.5"/>
    </reaction>
</comment>
<keyword evidence="7 15" id="KW-0269">Exonuclease</keyword>
<dbReference type="Gene3D" id="1.10.486.10">
    <property type="entry name" value="PCRA, domain 4"/>
    <property type="match status" value="1"/>
</dbReference>
<dbReference type="EMBL" id="FR872580">
    <property type="protein sequence ID" value="CCB85041.1"/>
    <property type="molecule type" value="Genomic_DNA"/>
</dbReference>
<keyword evidence="10 15" id="KW-0238">DNA-binding</keyword>
<reference key="1">
    <citation type="journal article" date="2011" name="Mol. Biol. Evol.">
        <title>Unity in variety -- the pan-genome of the Chlamydiae.</title>
        <authorList>
            <person name="Collingro A."/>
            <person name="Tischler P."/>
            <person name="Weinmaier T."/>
            <person name="Penz T."/>
            <person name="Heinz E."/>
            <person name="Brunham R.C."/>
            <person name="Read T.D."/>
            <person name="Bavoil P.M."/>
            <person name="Sachse K."/>
            <person name="Kahane S."/>
            <person name="Friedman M.G."/>
            <person name="Rattei T."/>
            <person name="Myers G.S.A."/>
            <person name="Horn M."/>
        </authorList>
    </citation>
    <scope>NUCLEOTIDE SEQUENCE</scope>
    <source>
        <strain>UV7</strain>
    </source>
</reference>
<dbReference type="KEGG" id="puv:PUV_00910"/>
<comment type="catalytic activity">
    <reaction evidence="14 15">
        <text>ATP + H2O = ADP + phosphate + H(+)</text>
        <dbReference type="Rhea" id="RHEA:13065"/>
        <dbReference type="ChEBI" id="CHEBI:15377"/>
        <dbReference type="ChEBI" id="CHEBI:15378"/>
        <dbReference type="ChEBI" id="CHEBI:30616"/>
        <dbReference type="ChEBI" id="CHEBI:43474"/>
        <dbReference type="ChEBI" id="CHEBI:456216"/>
        <dbReference type="EC" id="5.6.2.4"/>
    </reaction>
</comment>
<evidence type="ECO:0000256" key="8">
    <source>
        <dbReference type="ARBA" id="ARBA00022840"/>
    </source>
</evidence>
<gene>
    <name evidence="15" type="primary">recB</name>
    <name evidence="19" type="ordered locus">PUV_00910</name>
</gene>
<evidence type="ECO:0000256" key="10">
    <source>
        <dbReference type="ARBA" id="ARBA00023125"/>
    </source>
</evidence>
<evidence type="ECO:0000256" key="15">
    <source>
        <dbReference type="HAMAP-Rule" id="MF_01485"/>
    </source>
</evidence>
<dbReference type="InterPro" id="IPR011604">
    <property type="entry name" value="PDDEXK-like_dom_sf"/>
</dbReference>
<accession>F8KUX6</accession>
<dbReference type="Gene3D" id="3.90.320.10">
    <property type="match status" value="1"/>
</dbReference>
<dbReference type="GO" id="GO:0008854">
    <property type="term" value="F:exodeoxyribonuclease V activity"/>
    <property type="evidence" value="ECO:0007669"/>
    <property type="project" value="UniProtKB-EC"/>
</dbReference>
<protein>
    <recommendedName>
        <fullName evidence="15">RecBCD enzyme subunit RecB</fullName>
        <ecNumber evidence="15">3.1.11.5</ecNumber>
        <ecNumber evidence="15">5.6.2.4</ecNumber>
    </recommendedName>
    <alternativeName>
        <fullName evidence="15">DNA 3'-5' helicase subunit RecB</fullName>
    </alternativeName>
    <alternativeName>
        <fullName evidence="15">Exonuclease V subunit RecB</fullName>
        <shortName evidence="15">ExoV subunit RecB</shortName>
    </alternativeName>
    <alternativeName>
        <fullName evidence="15">Helicase/nuclease RecBCD subunit RecB</fullName>
    </alternativeName>
</protein>
<feature type="binding site" evidence="15">
    <location>
        <position position="1067"/>
    </location>
    <ligand>
        <name>Mg(2+)</name>
        <dbReference type="ChEBI" id="CHEBI:18420"/>
    </ligand>
</feature>
<dbReference type="EC" id="3.1.11.5" evidence="15"/>
<dbReference type="OrthoDB" id="9810135at2"/>